<dbReference type="EMBL" id="JAKZBV010000001">
    <property type="protein sequence ID" value="MCH6470556.1"/>
    <property type="molecule type" value="Genomic_DNA"/>
</dbReference>
<reference evidence="1 2" key="1">
    <citation type="submission" date="2022-03" db="EMBL/GenBank/DDBJ databases">
        <title>Sinomonas sp. isolated from a soil.</title>
        <authorList>
            <person name="Han J."/>
            <person name="Kim D.-U."/>
        </authorList>
    </citation>
    <scope>NUCLEOTIDE SEQUENCE [LARGE SCALE GENOMIC DNA]</scope>
    <source>
        <strain evidence="1 2">5-5</strain>
    </source>
</reference>
<evidence type="ECO:0000313" key="2">
    <source>
        <dbReference type="Proteomes" id="UP001202922"/>
    </source>
</evidence>
<dbReference type="RefSeq" id="WP_241054056.1">
    <property type="nucleotide sequence ID" value="NZ_JAKZBV010000001.1"/>
</dbReference>
<name>A0ABS9U1J3_9MICC</name>
<proteinExistence type="predicted"/>
<gene>
    <name evidence="1" type="ORF">L0M17_11330</name>
</gene>
<dbReference type="Proteomes" id="UP001202922">
    <property type="component" value="Unassembled WGS sequence"/>
</dbReference>
<keyword evidence="2" id="KW-1185">Reference proteome</keyword>
<comment type="caution">
    <text evidence="1">The sequence shown here is derived from an EMBL/GenBank/DDBJ whole genome shotgun (WGS) entry which is preliminary data.</text>
</comment>
<protein>
    <submittedName>
        <fullName evidence="1">Uncharacterized protein</fullName>
    </submittedName>
</protein>
<sequence>MQSAWERWESFWVGGTRRGAVFRCFDGTLLITRVAFDDGVGSPFTCESIVRLSRNGDTWSGFRYGQEPGGLRSGAWRDDSEHGVDTLPASGEYLLVERLVRSGRETGTFRRVDEANPAAPAAPAEVHRRRVETIDLPQGRSLRAERWEVVAGGVRVGAWWAHDGELVRGASGGALTFACPEATALEGLDQPLSDFLRGGFGKT</sequence>
<evidence type="ECO:0000313" key="1">
    <source>
        <dbReference type="EMBL" id="MCH6470556.1"/>
    </source>
</evidence>
<accession>A0ABS9U1J3</accession>
<organism evidence="1 2">
    <name type="scientific">Sinomonas terrae</name>
    <dbReference type="NCBI Taxonomy" id="2908838"/>
    <lineage>
        <taxon>Bacteria</taxon>
        <taxon>Bacillati</taxon>
        <taxon>Actinomycetota</taxon>
        <taxon>Actinomycetes</taxon>
        <taxon>Micrococcales</taxon>
        <taxon>Micrococcaceae</taxon>
        <taxon>Sinomonas</taxon>
    </lineage>
</organism>